<dbReference type="EMBL" id="PJZK01000008">
    <property type="protein sequence ID" value="PLR50276.1"/>
    <property type="molecule type" value="Genomic_DNA"/>
</dbReference>
<protein>
    <submittedName>
        <fullName evidence="1">DUF4440 domain-containing protein</fullName>
    </submittedName>
</protein>
<dbReference type="Proteomes" id="UP000234626">
    <property type="component" value="Unassembled WGS sequence"/>
</dbReference>
<proteinExistence type="predicted"/>
<organism evidence="1 2">
    <name type="scientific">Chimaeribacter arupi</name>
    <dbReference type="NCBI Taxonomy" id="2060066"/>
    <lineage>
        <taxon>Bacteria</taxon>
        <taxon>Pseudomonadati</taxon>
        <taxon>Pseudomonadota</taxon>
        <taxon>Gammaproteobacteria</taxon>
        <taxon>Enterobacterales</taxon>
        <taxon>Yersiniaceae</taxon>
        <taxon>Chimaeribacter</taxon>
    </lineage>
</organism>
<accession>A0A2N5ENM3</accession>
<sequence length="127" mass="13936">MNPYFQHVIDLHIAIEQWLGKGTGELPALLNPFTDDFSMVTLGGGTLDKPALAAFFTAHGNARPGLAIDIEEMALIAQWPEGAVVSYQERQRLPGQPAHLRRSTVVFSHTEAGLQWRHLHETPVSGA</sequence>
<dbReference type="InterPro" id="IPR032710">
    <property type="entry name" value="NTF2-like_dom_sf"/>
</dbReference>
<evidence type="ECO:0000313" key="1">
    <source>
        <dbReference type="EMBL" id="PLR50276.1"/>
    </source>
</evidence>
<evidence type="ECO:0000313" key="2">
    <source>
        <dbReference type="Proteomes" id="UP000234626"/>
    </source>
</evidence>
<name>A0A2N5ENM3_9GAMM</name>
<dbReference type="SUPFAM" id="SSF54427">
    <property type="entry name" value="NTF2-like"/>
    <property type="match status" value="1"/>
</dbReference>
<keyword evidence="2" id="KW-1185">Reference proteome</keyword>
<dbReference type="RefSeq" id="WP_101834770.1">
    <property type="nucleotide sequence ID" value="NZ_JAWJZE010000006.1"/>
</dbReference>
<comment type="caution">
    <text evidence="1">The sequence shown here is derived from an EMBL/GenBank/DDBJ whole genome shotgun (WGS) entry which is preliminary data.</text>
</comment>
<gene>
    <name evidence="1" type="ORF">CYR34_10300</name>
</gene>
<dbReference type="AlphaFoldDB" id="A0A2N5ENM3"/>
<dbReference type="PIRSF" id="PIRSF029394">
    <property type="entry name" value="UCP029394"/>
    <property type="match status" value="1"/>
</dbReference>
<reference evidence="1 2" key="1">
    <citation type="submission" date="2017-12" db="EMBL/GenBank/DDBJ databases">
        <title>Characterization of six clinical isolates of Enterochimera gen. nov., a novel genus of the Yersiniaciae family and the three species Enterochimera arupensis sp. nov., Enterochimera coloradensis sp. nov, and Enterochimera californica sp. nov.</title>
        <authorList>
            <person name="Rossi A."/>
            <person name="Fisher M."/>
        </authorList>
    </citation>
    <scope>NUCLEOTIDE SEQUENCE [LARGE SCALE GENOMIC DNA]</scope>
    <source>
        <strain evidence="1 2">2016Iso1</strain>
    </source>
</reference>
<dbReference type="Gene3D" id="3.10.450.50">
    <property type="match status" value="1"/>
</dbReference>
<dbReference type="OrthoDB" id="8912060at2"/>
<dbReference type="InterPro" id="IPR016918">
    <property type="entry name" value="UCP029394"/>
</dbReference>